<dbReference type="InterPro" id="IPR016580">
    <property type="entry name" value="HUS1"/>
</dbReference>
<reference evidence="5" key="1">
    <citation type="journal article" date="2020" name="Fungal Divers.">
        <title>Resolving the Mortierellaceae phylogeny through synthesis of multi-gene phylogenetics and phylogenomics.</title>
        <authorList>
            <person name="Vandepol N."/>
            <person name="Liber J."/>
            <person name="Desiro A."/>
            <person name="Na H."/>
            <person name="Kennedy M."/>
            <person name="Barry K."/>
            <person name="Grigoriev I.V."/>
            <person name="Miller A.N."/>
            <person name="O'Donnell K."/>
            <person name="Stajich J.E."/>
            <person name="Bonito G."/>
        </authorList>
    </citation>
    <scope>NUCLEOTIDE SEQUENCE</scope>
    <source>
        <strain evidence="5">NRRL 2769</strain>
    </source>
</reference>
<dbReference type="GO" id="GO:0000723">
    <property type="term" value="P:telomere maintenance"/>
    <property type="evidence" value="ECO:0007669"/>
    <property type="project" value="TreeGrafter"/>
</dbReference>
<gene>
    <name evidence="5" type="ORF">BGZ80_008198</name>
</gene>
<name>A0A9P6T1Q6_9FUNG</name>
<comment type="caution">
    <text evidence="5">The sequence shown here is derived from an EMBL/GenBank/DDBJ whole genome shotgun (WGS) entry which is preliminary data.</text>
</comment>
<comment type="subcellular location">
    <subcellularLocation>
        <location evidence="1">Nucleus</location>
    </subcellularLocation>
</comment>
<evidence type="ECO:0000313" key="5">
    <source>
        <dbReference type="EMBL" id="KAG0017513.1"/>
    </source>
</evidence>
<sequence>MRMTGRLADAYLSFNITSEDHLGNSRVITQNVPIVKVLTSDGASNTTVFEEPMIPTPEVHIMLPHLERLRHVMVSYKSLADYVVISANLDGEMVFTTSDGVQHQFDGTFRNNNDTGDEEEMVMTPIRYGMAEKAHVETRFTNLNHPVMKDDDEGDHPHLERLHNRPKEFASVLVKVLDLQKVLQSHYVKPSNVICSIVPNHCILFYVYMKKDAQEAALTYFIPEISL</sequence>
<dbReference type="GO" id="GO:0031573">
    <property type="term" value="P:mitotic intra-S DNA damage checkpoint signaling"/>
    <property type="evidence" value="ECO:0007669"/>
    <property type="project" value="TreeGrafter"/>
</dbReference>
<dbReference type="Proteomes" id="UP000703661">
    <property type="component" value="Unassembled WGS sequence"/>
</dbReference>
<dbReference type="GO" id="GO:0033314">
    <property type="term" value="P:mitotic DNA replication checkpoint signaling"/>
    <property type="evidence" value="ECO:0007669"/>
    <property type="project" value="TreeGrafter"/>
</dbReference>
<evidence type="ECO:0000256" key="2">
    <source>
        <dbReference type="ARBA" id="ARBA00005563"/>
    </source>
</evidence>
<evidence type="ECO:0000256" key="4">
    <source>
        <dbReference type="PIRNR" id="PIRNR011312"/>
    </source>
</evidence>
<dbReference type="EMBL" id="JAAAID010000438">
    <property type="protein sequence ID" value="KAG0017513.1"/>
    <property type="molecule type" value="Genomic_DNA"/>
</dbReference>
<dbReference type="PIRSF" id="PIRSF011312">
    <property type="entry name" value="Cell_cycle_HUS1"/>
    <property type="match status" value="1"/>
</dbReference>
<dbReference type="GO" id="GO:0035861">
    <property type="term" value="C:site of double-strand break"/>
    <property type="evidence" value="ECO:0007669"/>
    <property type="project" value="TreeGrafter"/>
</dbReference>
<protein>
    <recommendedName>
        <fullName evidence="4">Checkpoint protein</fullName>
    </recommendedName>
</protein>
<organism evidence="5 6">
    <name type="scientific">Entomortierella chlamydospora</name>
    <dbReference type="NCBI Taxonomy" id="101097"/>
    <lineage>
        <taxon>Eukaryota</taxon>
        <taxon>Fungi</taxon>
        <taxon>Fungi incertae sedis</taxon>
        <taxon>Mucoromycota</taxon>
        <taxon>Mortierellomycotina</taxon>
        <taxon>Mortierellomycetes</taxon>
        <taxon>Mortierellales</taxon>
        <taxon>Mortierellaceae</taxon>
        <taxon>Entomortierella</taxon>
    </lineage>
</organism>
<dbReference type="PANTHER" id="PTHR12900:SF0">
    <property type="entry name" value="CHECKPOINT PROTEIN"/>
    <property type="match status" value="1"/>
</dbReference>
<dbReference type="InterPro" id="IPR007150">
    <property type="entry name" value="HUS1/Mec3"/>
</dbReference>
<dbReference type="GO" id="GO:0044778">
    <property type="term" value="P:meiotic DNA integrity checkpoint signaling"/>
    <property type="evidence" value="ECO:0007669"/>
    <property type="project" value="TreeGrafter"/>
</dbReference>
<dbReference type="GO" id="GO:0000724">
    <property type="term" value="P:double-strand break repair via homologous recombination"/>
    <property type="evidence" value="ECO:0007669"/>
    <property type="project" value="TreeGrafter"/>
</dbReference>
<keyword evidence="6" id="KW-1185">Reference proteome</keyword>
<dbReference type="GO" id="GO:0006289">
    <property type="term" value="P:nucleotide-excision repair"/>
    <property type="evidence" value="ECO:0007669"/>
    <property type="project" value="TreeGrafter"/>
</dbReference>
<evidence type="ECO:0000256" key="1">
    <source>
        <dbReference type="ARBA" id="ARBA00004123"/>
    </source>
</evidence>
<keyword evidence="3" id="KW-0539">Nucleus</keyword>
<dbReference type="Pfam" id="PF04005">
    <property type="entry name" value="Hus1"/>
    <property type="match status" value="1"/>
</dbReference>
<dbReference type="AlphaFoldDB" id="A0A9P6T1Q6"/>
<dbReference type="GO" id="GO:0005730">
    <property type="term" value="C:nucleolus"/>
    <property type="evidence" value="ECO:0007669"/>
    <property type="project" value="InterPro"/>
</dbReference>
<dbReference type="PANTHER" id="PTHR12900">
    <property type="entry name" value="MITOTIC AND DNA DAMAGE CHECKPOINT PROTEIN HUS1"/>
    <property type="match status" value="1"/>
</dbReference>
<evidence type="ECO:0000313" key="6">
    <source>
        <dbReference type="Proteomes" id="UP000703661"/>
    </source>
</evidence>
<dbReference type="Gene3D" id="3.70.10.10">
    <property type="match status" value="2"/>
</dbReference>
<dbReference type="GO" id="GO:0030896">
    <property type="term" value="C:checkpoint clamp complex"/>
    <property type="evidence" value="ECO:0007669"/>
    <property type="project" value="InterPro"/>
</dbReference>
<accession>A0A9P6T1Q6</accession>
<evidence type="ECO:0000256" key="3">
    <source>
        <dbReference type="ARBA" id="ARBA00023242"/>
    </source>
</evidence>
<comment type="similarity">
    <text evidence="2 4">Belongs to the HUS1 family.</text>
</comment>
<proteinExistence type="inferred from homology"/>